<dbReference type="AlphaFoldDB" id="A0A1Y2CR99"/>
<feature type="domain" description="Fumarate lyase N-terminal" evidence="5">
    <location>
        <begin position="135"/>
        <end position="290"/>
    </location>
</feature>
<dbReference type="Gene3D" id="1.20.200.10">
    <property type="entry name" value="Fumarase/aspartase (Central domain)"/>
    <property type="match status" value="1"/>
</dbReference>
<dbReference type="Gene3D" id="1.10.275.10">
    <property type="entry name" value="Fumarase/aspartase (N-terminal domain)"/>
    <property type="match status" value="1"/>
</dbReference>
<dbReference type="GO" id="GO:0004333">
    <property type="term" value="F:fumarate hydratase activity"/>
    <property type="evidence" value="ECO:0007669"/>
    <property type="project" value="UniProtKB-EC"/>
</dbReference>
<dbReference type="PANTHER" id="PTHR11444">
    <property type="entry name" value="ASPARTATEAMMONIA/ARGININOSUCCINATE/ADENYLOSUCCINATE LYASE"/>
    <property type="match status" value="1"/>
</dbReference>
<dbReference type="HAMAP" id="MF_00743">
    <property type="entry name" value="FumaraseC"/>
    <property type="match status" value="1"/>
</dbReference>
<evidence type="ECO:0000259" key="5">
    <source>
        <dbReference type="Pfam" id="PF00206"/>
    </source>
</evidence>
<proteinExistence type="inferred from homology"/>
<dbReference type="GO" id="GO:0005634">
    <property type="term" value="C:nucleus"/>
    <property type="evidence" value="ECO:0007669"/>
    <property type="project" value="EnsemblFungi"/>
</dbReference>
<dbReference type="InterPro" id="IPR018951">
    <property type="entry name" value="Fumarase_C_C"/>
</dbReference>
<dbReference type="Proteomes" id="UP000193642">
    <property type="component" value="Unassembled WGS sequence"/>
</dbReference>
<evidence type="ECO:0000256" key="2">
    <source>
        <dbReference type="ARBA" id="ARBA00012921"/>
    </source>
</evidence>
<comment type="caution">
    <text evidence="7">The sequence shown here is derived from an EMBL/GenBank/DDBJ whole genome shotgun (WGS) entry which is preliminary data.</text>
</comment>
<dbReference type="OrthoDB" id="1738025at2759"/>
<comment type="function">
    <text evidence="4">Catalyzes the reversible stereospecific interconversion of fumarate to L-malate. In mitochondrion, catalyzes the hydration of fumarate to L-malate in the tricarboxylic acid (TCA) cycle to facilitate a transition step in the production of energy in the form of NADH. In cytoplasm and nucleus, involved in DNA repair in response to DNA damage: following DNA double-strand breaks (DSBs), translocates from the cytosol to the nucleus and promotes DNA repair by catalyzing the dehydration of L-malate to fumarate.</text>
</comment>
<sequence>MSLARGQFRVERDTFGELNVPADRYWGAQTQRSLQNFNIGGPTERMPEPVIKAFGIIKKAAAQVNMETGLDKTIGNAIVNAADEVIQGKLNDHFPLVVWQTGSGTQSNMNANEVISNRAIELLGGSLDPRSHFGALAQGYVGKVKAFDHLIKIGRTHLQDATPLTLGQEFSGYTTQIEYGLERVKSTLPRLYALAQGGTAVGTGLNTKKGYDFEALAAHDAIVEASGALNVLAVSLNKIANDIRLLGSGPRCGLGELMLPENEPGSSIMPGKVNPTQCEAMTMVCAQVIGNHTAISVAGAQGHFELNVFKPVMIRNLLQSIRLLADASVSFTDNCVVGIEANEKRINAIMNESLMLVTALNPYIGYDNAAKAAKKAHKEGTTLKEACLSLNLLSSEDFDKWVRPEQMISPSEDGAKL</sequence>
<dbReference type="CDD" id="cd01362">
    <property type="entry name" value="Fumarase_classII"/>
    <property type="match status" value="1"/>
</dbReference>
<accession>A0A1Y2CR99</accession>
<dbReference type="Pfam" id="PF00206">
    <property type="entry name" value="Lyase_1"/>
    <property type="match status" value="2"/>
</dbReference>
<feature type="domain" description="Fumarate lyase N-terminal" evidence="5">
    <location>
        <begin position="16"/>
        <end position="131"/>
    </location>
</feature>
<name>A0A1Y2CR99_9FUNG</name>
<dbReference type="InterPro" id="IPR020557">
    <property type="entry name" value="Fumarate_lyase_CS"/>
</dbReference>
<evidence type="ECO:0000259" key="6">
    <source>
        <dbReference type="Pfam" id="PF10415"/>
    </source>
</evidence>
<evidence type="ECO:0000256" key="4">
    <source>
        <dbReference type="ARBA" id="ARBA00056821"/>
    </source>
</evidence>
<organism evidence="7 8">
    <name type="scientific">Rhizoclosmatium globosum</name>
    <dbReference type="NCBI Taxonomy" id="329046"/>
    <lineage>
        <taxon>Eukaryota</taxon>
        <taxon>Fungi</taxon>
        <taxon>Fungi incertae sedis</taxon>
        <taxon>Chytridiomycota</taxon>
        <taxon>Chytridiomycota incertae sedis</taxon>
        <taxon>Chytridiomycetes</taxon>
        <taxon>Chytridiales</taxon>
        <taxon>Chytriomycetaceae</taxon>
        <taxon>Rhizoclosmatium</taxon>
    </lineage>
</organism>
<dbReference type="PRINTS" id="PR00149">
    <property type="entry name" value="FUMRATELYASE"/>
</dbReference>
<dbReference type="PROSITE" id="PS00163">
    <property type="entry name" value="FUMARATE_LYASES"/>
    <property type="match status" value="1"/>
</dbReference>
<dbReference type="GO" id="GO:0006106">
    <property type="term" value="P:fumarate metabolic process"/>
    <property type="evidence" value="ECO:0007669"/>
    <property type="project" value="EnsemblFungi"/>
</dbReference>
<dbReference type="EC" id="4.2.1.2" evidence="2"/>
<dbReference type="GO" id="GO:0006108">
    <property type="term" value="P:malate metabolic process"/>
    <property type="evidence" value="ECO:0007669"/>
    <property type="project" value="TreeGrafter"/>
</dbReference>
<dbReference type="PANTHER" id="PTHR11444:SF1">
    <property type="entry name" value="FUMARATE HYDRATASE, MITOCHONDRIAL"/>
    <property type="match status" value="1"/>
</dbReference>
<gene>
    <name evidence="7" type="ORF">BCR33DRAFT_713716</name>
</gene>
<comment type="similarity">
    <text evidence="1">Belongs to the class-II fumarase/aspartase family. Fumarase subfamily.</text>
</comment>
<dbReference type="GO" id="GO:0006302">
    <property type="term" value="P:double-strand break repair"/>
    <property type="evidence" value="ECO:0007669"/>
    <property type="project" value="EnsemblFungi"/>
</dbReference>
<dbReference type="Pfam" id="PF10415">
    <property type="entry name" value="FumaraseC_C"/>
    <property type="match status" value="1"/>
</dbReference>
<evidence type="ECO:0000313" key="8">
    <source>
        <dbReference type="Proteomes" id="UP000193642"/>
    </source>
</evidence>
<dbReference type="InterPro" id="IPR000362">
    <property type="entry name" value="Fumarate_lyase_fam"/>
</dbReference>
<dbReference type="InterPro" id="IPR008948">
    <property type="entry name" value="L-Aspartase-like"/>
</dbReference>
<dbReference type="Gene3D" id="1.10.40.30">
    <property type="entry name" value="Fumarase/aspartase (C-terminal domain)"/>
    <property type="match status" value="1"/>
</dbReference>
<evidence type="ECO:0000256" key="3">
    <source>
        <dbReference type="ARBA" id="ARBA00023239"/>
    </source>
</evidence>
<dbReference type="GO" id="GO:0006099">
    <property type="term" value="P:tricarboxylic acid cycle"/>
    <property type="evidence" value="ECO:0007669"/>
    <property type="project" value="EnsemblFungi"/>
</dbReference>
<dbReference type="InterPro" id="IPR005677">
    <property type="entry name" value="Fum_hydII"/>
</dbReference>
<dbReference type="FunFam" id="1.10.275.10:FF:000001">
    <property type="entry name" value="Fumarate hydratase, mitochondrial"/>
    <property type="match status" value="1"/>
</dbReference>
<feature type="domain" description="Fumarase C C-terminal" evidence="6">
    <location>
        <begin position="356"/>
        <end position="408"/>
    </location>
</feature>
<dbReference type="InterPro" id="IPR024083">
    <property type="entry name" value="Fumarase/histidase_N"/>
</dbReference>
<evidence type="ECO:0000313" key="7">
    <source>
        <dbReference type="EMBL" id="ORY49364.1"/>
    </source>
</evidence>
<dbReference type="STRING" id="329046.A0A1Y2CR99"/>
<dbReference type="EMBL" id="MCGO01000009">
    <property type="protein sequence ID" value="ORY49364.1"/>
    <property type="molecule type" value="Genomic_DNA"/>
</dbReference>
<keyword evidence="8" id="KW-1185">Reference proteome</keyword>
<dbReference type="FunFam" id="1.10.40.30:FF:000002">
    <property type="entry name" value="Fumarate hydratase class II"/>
    <property type="match status" value="1"/>
</dbReference>
<reference evidence="7 8" key="1">
    <citation type="submission" date="2016-07" db="EMBL/GenBank/DDBJ databases">
        <title>Pervasive Adenine N6-methylation of Active Genes in Fungi.</title>
        <authorList>
            <consortium name="DOE Joint Genome Institute"/>
            <person name="Mondo S.J."/>
            <person name="Dannebaum R.O."/>
            <person name="Kuo R.C."/>
            <person name="Labutti K."/>
            <person name="Haridas S."/>
            <person name="Kuo A."/>
            <person name="Salamov A."/>
            <person name="Ahrendt S.R."/>
            <person name="Lipzen A."/>
            <person name="Sullivan W."/>
            <person name="Andreopoulos W.B."/>
            <person name="Clum A."/>
            <person name="Lindquist E."/>
            <person name="Daum C."/>
            <person name="Ramamoorthy G.K."/>
            <person name="Gryganskyi A."/>
            <person name="Culley D."/>
            <person name="Magnuson J.K."/>
            <person name="James T.Y."/>
            <person name="O'Malley M.A."/>
            <person name="Stajich J.E."/>
            <person name="Spatafora J.W."/>
            <person name="Visel A."/>
            <person name="Grigoriev I.V."/>
        </authorList>
    </citation>
    <scope>NUCLEOTIDE SEQUENCE [LARGE SCALE GENOMIC DNA]</scope>
    <source>
        <strain evidence="7 8">JEL800</strain>
    </source>
</reference>
<keyword evidence="3" id="KW-0456">Lyase</keyword>
<dbReference type="GO" id="GO:0005829">
    <property type="term" value="C:cytosol"/>
    <property type="evidence" value="ECO:0007669"/>
    <property type="project" value="EnsemblFungi"/>
</dbReference>
<dbReference type="InterPro" id="IPR022761">
    <property type="entry name" value="Fumarate_lyase_N"/>
</dbReference>
<dbReference type="SUPFAM" id="SSF48557">
    <property type="entry name" value="L-aspartase-like"/>
    <property type="match status" value="1"/>
</dbReference>
<dbReference type="GO" id="GO:0005759">
    <property type="term" value="C:mitochondrial matrix"/>
    <property type="evidence" value="ECO:0007669"/>
    <property type="project" value="EnsemblFungi"/>
</dbReference>
<protein>
    <recommendedName>
        <fullName evidence="2">fumarate hydratase</fullName>
        <ecNumber evidence="2">4.2.1.2</ecNumber>
    </recommendedName>
</protein>
<evidence type="ECO:0000256" key="1">
    <source>
        <dbReference type="ARBA" id="ARBA00009084"/>
    </source>
</evidence>